<gene>
    <name evidence="10" type="ORF">LCGC14_2231920</name>
</gene>
<name>A0A0F9DVQ4_9ZZZZ</name>
<evidence type="ECO:0000256" key="4">
    <source>
        <dbReference type="ARBA" id="ARBA00022723"/>
    </source>
</evidence>
<evidence type="ECO:0000256" key="6">
    <source>
        <dbReference type="ARBA" id="ARBA00023004"/>
    </source>
</evidence>
<dbReference type="Gene3D" id="3.40.50.740">
    <property type="match status" value="1"/>
</dbReference>
<dbReference type="InterPro" id="IPR006655">
    <property type="entry name" value="Mopterin_OxRdtase_prok_CS"/>
</dbReference>
<dbReference type="GO" id="GO:0016491">
    <property type="term" value="F:oxidoreductase activity"/>
    <property type="evidence" value="ECO:0007669"/>
    <property type="project" value="UniProtKB-KW"/>
</dbReference>
<feature type="domain" description="Molybdopterin dinucleotide-binding" evidence="9">
    <location>
        <begin position="261"/>
        <end position="348"/>
    </location>
</feature>
<feature type="non-terminal residue" evidence="10">
    <location>
        <position position="1"/>
    </location>
</feature>
<keyword evidence="7" id="KW-0411">Iron-sulfur</keyword>
<dbReference type="InterPro" id="IPR009010">
    <property type="entry name" value="Asp_de-COase-like_dom_sf"/>
</dbReference>
<organism evidence="10">
    <name type="scientific">marine sediment metagenome</name>
    <dbReference type="NCBI Taxonomy" id="412755"/>
    <lineage>
        <taxon>unclassified sequences</taxon>
        <taxon>metagenomes</taxon>
        <taxon>ecological metagenomes</taxon>
    </lineage>
</organism>
<dbReference type="Gene3D" id="2.40.40.20">
    <property type="match status" value="1"/>
</dbReference>
<evidence type="ECO:0000256" key="5">
    <source>
        <dbReference type="ARBA" id="ARBA00023002"/>
    </source>
</evidence>
<keyword evidence="3" id="KW-0500">Molybdenum</keyword>
<evidence type="ECO:0000259" key="9">
    <source>
        <dbReference type="Pfam" id="PF01568"/>
    </source>
</evidence>
<keyword evidence="4" id="KW-0479">Metal-binding</keyword>
<dbReference type="SUPFAM" id="SSF50692">
    <property type="entry name" value="ADC-like"/>
    <property type="match status" value="1"/>
</dbReference>
<comment type="cofactor">
    <cofactor evidence="1">
        <name>Mo-bis(molybdopterin guanine dinucleotide)</name>
        <dbReference type="ChEBI" id="CHEBI:60539"/>
    </cofactor>
</comment>
<dbReference type="GO" id="GO:0051536">
    <property type="term" value="F:iron-sulfur cluster binding"/>
    <property type="evidence" value="ECO:0007669"/>
    <property type="project" value="UniProtKB-KW"/>
</dbReference>
<dbReference type="PANTHER" id="PTHR43742">
    <property type="entry name" value="TRIMETHYLAMINE-N-OXIDE REDUCTASE"/>
    <property type="match status" value="1"/>
</dbReference>
<dbReference type="EMBL" id="LAZR01030045">
    <property type="protein sequence ID" value="KKL57786.1"/>
    <property type="molecule type" value="Genomic_DNA"/>
</dbReference>
<dbReference type="InterPro" id="IPR006656">
    <property type="entry name" value="Mopterin_OxRdtase"/>
</dbReference>
<dbReference type="GO" id="GO:0046872">
    <property type="term" value="F:metal ion binding"/>
    <property type="evidence" value="ECO:0007669"/>
    <property type="project" value="UniProtKB-KW"/>
</dbReference>
<comment type="caution">
    <text evidence="10">The sequence shown here is derived from an EMBL/GenBank/DDBJ whole genome shotgun (WGS) entry which is preliminary data.</text>
</comment>
<dbReference type="PROSITE" id="PS00490">
    <property type="entry name" value="MOLYBDOPTERIN_PROK_2"/>
    <property type="match status" value="1"/>
</dbReference>
<reference evidence="10" key="1">
    <citation type="journal article" date="2015" name="Nature">
        <title>Complex archaea that bridge the gap between prokaryotes and eukaryotes.</title>
        <authorList>
            <person name="Spang A."/>
            <person name="Saw J.H."/>
            <person name="Jorgensen S.L."/>
            <person name="Zaremba-Niedzwiedzka K."/>
            <person name="Martijn J."/>
            <person name="Lind A.E."/>
            <person name="van Eijk R."/>
            <person name="Schleper C."/>
            <person name="Guy L."/>
            <person name="Ettema T.J."/>
        </authorList>
    </citation>
    <scope>NUCLEOTIDE SEQUENCE</scope>
</reference>
<evidence type="ECO:0000259" key="8">
    <source>
        <dbReference type="Pfam" id="PF00384"/>
    </source>
</evidence>
<evidence type="ECO:0000256" key="7">
    <source>
        <dbReference type="ARBA" id="ARBA00023014"/>
    </source>
</evidence>
<dbReference type="InterPro" id="IPR050612">
    <property type="entry name" value="Prok_Mopterin_Oxidored"/>
</dbReference>
<protein>
    <recommendedName>
        <fullName evidence="11">Molybdopterin dinucleotide-binding domain-containing protein</fullName>
    </recommendedName>
</protein>
<keyword evidence="6" id="KW-0408">Iron</keyword>
<dbReference type="Pfam" id="PF00384">
    <property type="entry name" value="Molybdopterin"/>
    <property type="match status" value="1"/>
</dbReference>
<evidence type="ECO:0000256" key="3">
    <source>
        <dbReference type="ARBA" id="ARBA00022505"/>
    </source>
</evidence>
<evidence type="ECO:0008006" key="11">
    <source>
        <dbReference type="Google" id="ProtNLM"/>
    </source>
</evidence>
<keyword evidence="5" id="KW-0560">Oxidoreductase</keyword>
<evidence type="ECO:0000256" key="2">
    <source>
        <dbReference type="ARBA" id="ARBA00010312"/>
    </source>
</evidence>
<dbReference type="Pfam" id="PF01568">
    <property type="entry name" value="Molydop_binding"/>
    <property type="match status" value="1"/>
</dbReference>
<dbReference type="CDD" id="cd02775">
    <property type="entry name" value="MopB_CT"/>
    <property type="match status" value="1"/>
</dbReference>
<dbReference type="SUPFAM" id="SSF53706">
    <property type="entry name" value="Formate dehydrogenase/DMSO reductase, domains 1-3"/>
    <property type="match status" value="1"/>
</dbReference>
<proteinExistence type="inferred from homology"/>
<evidence type="ECO:0000313" key="10">
    <source>
        <dbReference type="EMBL" id="KKL57786.1"/>
    </source>
</evidence>
<feature type="domain" description="Molybdopterin oxidoreductase" evidence="8">
    <location>
        <begin position="2"/>
        <end position="171"/>
    </location>
</feature>
<dbReference type="GO" id="GO:0043546">
    <property type="term" value="F:molybdopterin cofactor binding"/>
    <property type="evidence" value="ECO:0007669"/>
    <property type="project" value="InterPro"/>
</dbReference>
<dbReference type="PANTHER" id="PTHR43742:SF6">
    <property type="entry name" value="OXIDOREDUCTASE YYAE-RELATED"/>
    <property type="match status" value="1"/>
</dbReference>
<accession>A0A0F9DVQ4</accession>
<sequence>KQGGAHSRLIHSLIFFSGNVGVPGGGANFFGMGMPFDTKIMREEMAKAKERGVELVKPRRILNPYLAREIEKAENPPIKLAWVSMMNPVASAPDSQHMTKVLRNLDFVIVTEQFMTATARCADVVLPVTTYLEEDDVIASHGHPYVGPVNAAVPPQGEARSNLWIFSKVLDRMGLEGAMPVSPWEWISRSFGSLNEQGITLEDVKKGPVRRNLPDIPYQDGKFPTPDGKFQFIPDYEGRPEPEAGLTLLMVKVSSFLNSQLLSEEATSTPTVYLNPDTMVDLGVEEGERVWVQSKLDRLEALAAASDKTRPDIVEMVPCHWKDDQGGVNRLREAIASDLGPTVAFNETRVTIHKHAD</sequence>
<dbReference type="InterPro" id="IPR006657">
    <property type="entry name" value="MoPterin_dinucl-bd_dom"/>
</dbReference>
<dbReference type="AlphaFoldDB" id="A0A0F9DVQ4"/>
<evidence type="ECO:0000256" key="1">
    <source>
        <dbReference type="ARBA" id="ARBA00001942"/>
    </source>
</evidence>
<comment type="similarity">
    <text evidence="2">Belongs to the prokaryotic molybdopterin-containing oxidoreductase family.</text>
</comment>